<dbReference type="InterPro" id="IPR017101">
    <property type="entry name" value="P-loop_ATP/GTP-bd_All4644_prd"/>
</dbReference>
<dbReference type="InterPro" id="IPR027417">
    <property type="entry name" value="P-loop_NTPase"/>
</dbReference>
<dbReference type="Pfam" id="PF13671">
    <property type="entry name" value="AAA_33"/>
    <property type="match status" value="1"/>
</dbReference>
<evidence type="ECO:0000313" key="1">
    <source>
        <dbReference type="EMBL" id="CAB4123151.1"/>
    </source>
</evidence>
<gene>
    <name evidence="1" type="ORF">UFOVP29_310</name>
</gene>
<sequence length="155" mass="17331">MPTLYMLTGVPASGKSTWLSQQPFDWTRTVVISTDNIIDKRAETQGKTYSEVFQREIKSATAEMNQNLQYAIAAELDICWDQTNVTAKSRASKLACVPDSYEKVAVFFTTPPEAELQRRLSSRPGKTIPWNIVQGMASQLEQPSPAEGFDRIIVV</sequence>
<dbReference type="EMBL" id="LR796167">
    <property type="protein sequence ID" value="CAB4123151.1"/>
    <property type="molecule type" value="Genomic_DNA"/>
</dbReference>
<dbReference type="PIRSF" id="PIRSF037081">
    <property type="entry name" value="P-loop_All4644_prd"/>
    <property type="match status" value="1"/>
</dbReference>
<protein>
    <submittedName>
        <fullName evidence="1">AAA domain containing protein</fullName>
    </submittedName>
</protein>
<dbReference type="Gene3D" id="3.40.50.300">
    <property type="entry name" value="P-loop containing nucleotide triphosphate hydrolases"/>
    <property type="match status" value="1"/>
</dbReference>
<name>A0A6J5KMY4_9CAUD</name>
<accession>A0A6J5KMY4</accession>
<proteinExistence type="predicted"/>
<dbReference type="PANTHER" id="PTHR12381:SF56">
    <property type="entry name" value="B30.2_SPRY DOMAIN-CONTAINING PROTEIN-RELATED"/>
    <property type="match status" value="1"/>
</dbReference>
<dbReference type="PANTHER" id="PTHR12381">
    <property type="entry name" value="HETEROGENEOUS NUCLEAR RIBONUCLEOPROTEIN U FAMILY MEMBER"/>
    <property type="match status" value="1"/>
</dbReference>
<reference evidence="1" key="1">
    <citation type="submission" date="2020-04" db="EMBL/GenBank/DDBJ databases">
        <authorList>
            <person name="Chiriac C."/>
            <person name="Salcher M."/>
            <person name="Ghai R."/>
            <person name="Kavagutti S V."/>
        </authorList>
    </citation>
    <scope>NUCLEOTIDE SEQUENCE</scope>
</reference>
<organism evidence="1">
    <name type="scientific">uncultured Caudovirales phage</name>
    <dbReference type="NCBI Taxonomy" id="2100421"/>
    <lineage>
        <taxon>Viruses</taxon>
        <taxon>Duplodnaviria</taxon>
        <taxon>Heunggongvirae</taxon>
        <taxon>Uroviricota</taxon>
        <taxon>Caudoviricetes</taxon>
        <taxon>Peduoviridae</taxon>
        <taxon>Maltschvirus</taxon>
        <taxon>Maltschvirus maltsch</taxon>
    </lineage>
</organism>
<dbReference type="GO" id="GO:0003723">
    <property type="term" value="F:RNA binding"/>
    <property type="evidence" value="ECO:0007669"/>
    <property type="project" value="TreeGrafter"/>
</dbReference>
<dbReference type="SUPFAM" id="SSF52540">
    <property type="entry name" value="P-loop containing nucleoside triphosphate hydrolases"/>
    <property type="match status" value="1"/>
</dbReference>
<dbReference type="GO" id="GO:0000380">
    <property type="term" value="P:alternative mRNA splicing, via spliceosome"/>
    <property type="evidence" value="ECO:0007669"/>
    <property type="project" value="TreeGrafter"/>
</dbReference>